<reference evidence="3 4" key="1">
    <citation type="submission" date="2016-07" db="EMBL/GenBank/DDBJ databases">
        <title>Pervasive Adenine N6-methylation of Active Genes in Fungi.</title>
        <authorList>
            <consortium name="DOE Joint Genome Institute"/>
            <person name="Mondo S.J."/>
            <person name="Dannebaum R.O."/>
            <person name="Kuo R.C."/>
            <person name="Labutti K."/>
            <person name="Haridas S."/>
            <person name="Kuo A."/>
            <person name="Salamov A."/>
            <person name="Ahrendt S.R."/>
            <person name="Lipzen A."/>
            <person name="Sullivan W."/>
            <person name="Andreopoulos W.B."/>
            <person name="Clum A."/>
            <person name="Lindquist E."/>
            <person name="Daum C."/>
            <person name="Ramamoorthy G.K."/>
            <person name="Gryganskyi A."/>
            <person name="Culley D."/>
            <person name="Magnuson J.K."/>
            <person name="James T.Y."/>
            <person name="O'Malley M.A."/>
            <person name="Stajich J.E."/>
            <person name="Spatafora J.W."/>
            <person name="Visel A."/>
            <person name="Grigoriev I.V."/>
        </authorList>
    </citation>
    <scope>NUCLEOTIDE SEQUENCE [LARGE SCALE GENOMIC DNA]</scope>
    <source>
        <strain evidence="3 4">NRRL 2496</strain>
    </source>
</reference>
<evidence type="ECO:0000259" key="2">
    <source>
        <dbReference type="Pfam" id="PF23760"/>
    </source>
</evidence>
<proteinExistence type="predicted"/>
<name>A0A1X2HBC0_SYNRA</name>
<evidence type="ECO:0000313" key="4">
    <source>
        <dbReference type="Proteomes" id="UP000242180"/>
    </source>
</evidence>
<dbReference type="InParanoid" id="A0A1X2HBC0"/>
<organism evidence="3 4">
    <name type="scientific">Syncephalastrum racemosum</name>
    <name type="common">Filamentous fungus</name>
    <dbReference type="NCBI Taxonomy" id="13706"/>
    <lineage>
        <taxon>Eukaryota</taxon>
        <taxon>Fungi</taxon>
        <taxon>Fungi incertae sedis</taxon>
        <taxon>Mucoromycota</taxon>
        <taxon>Mucoromycotina</taxon>
        <taxon>Mucoromycetes</taxon>
        <taxon>Mucorales</taxon>
        <taxon>Syncephalastraceae</taxon>
        <taxon>Syncephalastrum</taxon>
    </lineage>
</organism>
<feature type="region of interest" description="Disordered" evidence="1">
    <location>
        <begin position="245"/>
        <end position="305"/>
    </location>
</feature>
<dbReference type="EMBL" id="MCGN01000006">
    <property type="protein sequence ID" value="ORY95952.1"/>
    <property type="molecule type" value="Genomic_DNA"/>
</dbReference>
<dbReference type="AlphaFoldDB" id="A0A1X2HBC0"/>
<dbReference type="STRING" id="13706.A0A1X2HBC0"/>
<dbReference type="InterPro" id="IPR036322">
    <property type="entry name" value="WD40_repeat_dom_sf"/>
</dbReference>
<dbReference type="OrthoDB" id="10251741at2759"/>
<dbReference type="InterPro" id="IPR056151">
    <property type="entry name" value="Beta-prop_DCAF12"/>
</dbReference>
<accession>A0A1X2HBC0</accession>
<gene>
    <name evidence="3" type="ORF">BCR43DRAFT_564707</name>
</gene>
<protein>
    <recommendedName>
        <fullName evidence="2">DDB1- and CUL4-associated factor 12 beta-propeller domain-containing protein</fullName>
    </recommendedName>
</protein>
<feature type="domain" description="DDB1- and CUL4-associated factor 12 beta-propeller" evidence="2">
    <location>
        <begin position="38"/>
        <end position="90"/>
    </location>
</feature>
<dbReference type="SUPFAM" id="SSF50978">
    <property type="entry name" value="WD40 repeat-like"/>
    <property type="match status" value="1"/>
</dbReference>
<dbReference type="Gene3D" id="2.130.10.10">
    <property type="entry name" value="YVTN repeat-like/Quinoprotein amine dehydrogenase"/>
    <property type="match status" value="1"/>
</dbReference>
<dbReference type="Proteomes" id="UP000242180">
    <property type="component" value="Unassembled WGS sequence"/>
</dbReference>
<evidence type="ECO:0000256" key="1">
    <source>
        <dbReference type="SAM" id="MobiDB-lite"/>
    </source>
</evidence>
<keyword evidence="4" id="KW-1185">Reference proteome</keyword>
<dbReference type="Pfam" id="PF23760">
    <property type="entry name" value="Beta-prop_DCAF12"/>
    <property type="match status" value="2"/>
</dbReference>
<comment type="caution">
    <text evidence="3">The sequence shown here is derived from an EMBL/GenBank/DDBJ whole genome shotgun (WGS) entry which is preliminary data.</text>
</comment>
<feature type="domain" description="DDB1- and CUL4-associated factor 12 beta-propeller" evidence="2">
    <location>
        <begin position="122"/>
        <end position="193"/>
    </location>
</feature>
<evidence type="ECO:0000313" key="3">
    <source>
        <dbReference type="EMBL" id="ORY95952.1"/>
    </source>
</evidence>
<sequence>MRRTAPVSRALQRHQMEAVRSYVRPQLCLKHKIQEEMLQGHDKVFASVWIDDHQVLVGTKENKLIQLDLNSATARGLPLLPAIAPAGFAAEEDDIPAAICLKQPQALEPFTPPQPLSQRFFAKRSACEGVRSLALNPSQTLLAVATADPPAITLYSRDLQAARRTCHDQHTDAVFSVAWIDDTHLLSGSRDESYLKRAKDMRTLIDENPAAITPDTQKQYLNMSWKEFSNMLEKQKQKNQDAVISEDAIAEEEDTQRSTSASTSSGLTTPAVTDDDEDGQRWDAATGYQDRDHVPVNKESPSMKK</sequence>
<feature type="compositionally biased region" description="Low complexity" evidence="1">
    <location>
        <begin position="257"/>
        <end position="269"/>
    </location>
</feature>
<dbReference type="InterPro" id="IPR015943">
    <property type="entry name" value="WD40/YVTN_repeat-like_dom_sf"/>
</dbReference>